<proteinExistence type="predicted"/>
<evidence type="ECO:0000313" key="4">
    <source>
        <dbReference type="EMBL" id="GAH47586.1"/>
    </source>
</evidence>
<dbReference type="Gene3D" id="1.20.1260.10">
    <property type="match status" value="2"/>
</dbReference>
<organism evidence="4">
    <name type="scientific">marine sediment metagenome</name>
    <dbReference type="NCBI Taxonomy" id="412755"/>
    <lineage>
        <taxon>unclassified sequences</taxon>
        <taxon>metagenomes</taxon>
        <taxon>ecological metagenomes</taxon>
    </lineage>
</organism>
<dbReference type="EMBL" id="BARU01024118">
    <property type="protein sequence ID" value="GAH47586.1"/>
    <property type="molecule type" value="Genomic_DNA"/>
</dbReference>
<accession>X1FPJ6</accession>
<dbReference type="PANTHER" id="PTHR30295">
    <property type="entry name" value="BACTERIOFERRITIN"/>
    <property type="match status" value="1"/>
</dbReference>
<name>X1FPJ6_9ZZZZ</name>
<feature type="non-terminal residue" evidence="4">
    <location>
        <position position="1"/>
    </location>
</feature>
<reference evidence="4" key="1">
    <citation type="journal article" date="2014" name="Front. Microbiol.">
        <title>High frequency of phylogenetically diverse reductive dehalogenase-homologous genes in deep subseafloor sedimentary metagenomes.</title>
        <authorList>
            <person name="Kawai M."/>
            <person name="Futagami T."/>
            <person name="Toyoda A."/>
            <person name="Takaki Y."/>
            <person name="Nishi S."/>
            <person name="Hori S."/>
            <person name="Arai W."/>
            <person name="Tsubouchi T."/>
            <person name="Morono Y."/>
            <person name="Uchiyama I."/>
            <person name="Ito T."/>
            <person name="Fujiyama A."/>
            <person name="Inagaki F."/>
            <person name="Takami H."/>
        </authorList>
    </citation>
    <scope>NUCLEOTIDE SEQUENCE</scope>
    <source>
        <strain evidence="4">Expedition CK06-06</strain>
    </source>
</reference>
<dbReference type="GO" id="GO:0020037">
    <property type="term" value="F:heme binding"/>
    <property type="evidence" value="ECO:0007669"/>
    <property type="project" value="TreeGrafter"/>
</dbReference>
<dbReference type="InterPro" id="IPR012347">
    <property type="entry name" value="Ferritin-like"/>
</dbReference>
<feature type="domain" description="Ferritin/DPS" evidence="3">
    <location>
        <begin position="115"/>
        <end position="238"/>
    </location>
</feature>
<feature type="domain" description="Ferritin/DPS" evidence="3">
    <location>
        <begin position="3"/>
        <end position="96"/>
    </location>
</feature>
<dbReference type="GO" id="GO:0005829">
    <property type="term" value="C:cytosol"/>
    <property type="evidence" value="ECO:0007669"/>
    <property type="project" value="TreeGrafter"/>
</dbReference>
<dbReference type="InterPro" id="IPR009078">
    <property type="entry name" value="Ferritin-like_SF"/>
</dbReference>
<gene>
    <name evidence="4" type="ORF">S03H2_39060</name>
</gene>
<dbReference type="CDD" id="cd00657">
    <property type="entry name" value="Ferritin_like"/>
    <property type="match status" value="1"/>
</dbReference>
<sequence length="243" mass="28398">EIEAIAREEMRHLDWLAETIVELDGVPSLERGKMRMDGKSVADWMRNDVLQEEDGINLYREHIKLIDKPKIKRLLERILSDEESHHGDFKHFVDKAQKEGAKDVRGSRTDRVVQTLNWGIEHEYTVILQYLFQSYMTTNEEAKEELQDQAINEMQHLGWLAEKIVDISGNPRIEHTEVDRSTRTADMLQADIKIEQEVAAAYDRAAKETEDPGLKKLLLRIRDHEIYHTEVFSDLLKEEEHQG</sequence>
<dbReference type="Pfam" id="PF00210">
    <property type="entry name" value="Ferritin"/>
    <property type="match status" value="2"/>
</dbReference>
<comment type="caution">
    <text evidence="4">The sequence shown here is derived from an EMBL/GenBank/DDBJ whole genome shotgun (WGS) entry which is preliminary data.</text>
</comment>
<evidence type="ECO:0000259" key="3">
    <source>
        <dbReference type="Pfam" id="PF00210"/>
    </source>
</evidence>
<dbReference type="GO" id="GO:0008199">
    <property type="term" value="F:ferric iron binding"/>
    <property type="evidence" value="ECO:0007669"/>
    <property type="project" value="InterPro"/>
</dbReference>
<evidence type="ECO:0000256" key="2">
    <source>
        <dbReference type="ARBA" id="ARBA00023004"/>
    </source>
</evidence>
<dbReference type="InterPro" id="IPR008331">
    <property type="entry name" value="Ferritin_DPS_dom"/>
</dbReference>
<keyword evidence="2" id="KW-0408">Iron</keyword>
<dbReference type="PANTHER" id="PTHR30295:SF0">
    <property type="entry name" value="BACTERIOFERRITIN"/>
    <property type="match status" value="1"/>
</dbReference>
<dbReference type="SUPFAM" id="SSF47240">
    <property type="entry name" value="Ferritin-like"/>
    <property type="match status" value="2"/>
</dbReference>
<dbReference type="AlphaFoldDB" id="X1FPJ6"/>
<dbReference type="GO" id="GO:0004322">
    <property type="term" value="F:ferroxidase activity"/>
    <property type="evidence" value="ECO:0007669"/>
    <property type="project" value="TreeGrafter"/>
</dbReference>
<protein>
    <recommendedName>
        <fullName evidence="3">Ferritin/DPS domain-containing protein</fullName>
    </recommendedName>
</protein>
<evidence type="ECO:0000256" key="1">
    <source>
        <dbReference type="ARBA" id="ARBA00022434"/>
    </source>
</evidence>
<dbReference type="GO" id="GO:0006879">
    <property type="term" value="P:intracellular iron ion homeostasis"/>
    <property type="evidence" value="ECO:0007669"/>
    <property type="project" value="UniProtKB-KW"/>
</dbReference>
<keyword evidence="1" id="KW-0409">Iron storage</keyword>